<dbReference type="eggNOG" id="ENOG502ZJ6T">
    <property type="taxonomic scope" value="Bacteria"/>
</dbReference>
<gene>
    <name evidence="1" type="ORF">HL41_01180</name>
</gene>
<dbReference type="Proteomes" id="UP000028481">
    <property type="component" value="Chromosome"/>
</dbReference>
<accession>A0A075WRG2</accession>
<dbReference type="RefSeq" id="WP_038063410.1">
    <property type="nucleotide sequence ID" value="NZ_CP008796.1"/>
</dbReference>
<dbReference type="EMBL" id="CP008796">
    <property type="protein sequence ID" value="AIH03550.1"/>
    <property type="molecule type" value="Genomic_DNA"/>
</dbReference>
<keyword evidence="2" id="KW-1185">Reference proteome</keyword>
<evidence type="ECO:0000313" key="1">
    <source>
        <dbReference type="EMBL" id="AIH03550.1"/>
    </source>
</evidence>
<dbReference type="PaxDb" id="289377-HL41_01180"/>
<dbReference type="KEGG" id="tcm:HL41_01180"/>
<name>A0A075WRG2_9BACT</name>
<organism evidence="1 2">
    <name type="scientific">Thermodesulfobacterium commune DSM 2178</name>
    <dbReference type="NCBI Taxonomy" id="289377"/>
    <lineage>
        <taxon>Bacteria</taxon>
        <taxon>Pseudomonadati</taxon>
        <taxon>Thermodesulfobacteriota</taxon>
        <taxon>Thermodesulfobacteria</taxon>
        <taxon>Thermodesulfobacteriales</taxon>
        <taxon>Thermodesulfobacteriaceae</taxon>
        <taxon>Thermodesulfobacterium</taxon>
    </lineage>
</organism>
<dbReference type="HOGENOM" id="CLU_2884463_0_0_0"/>
<reference evidence="1 2" key="1">
    <citation type="journal article" date="2015" name="Genome Announc.">
        <title>Genome Sequence of a Sulfate-Reducing Thermophilic Bacterium, Thermodesulfobacterium commune DSM 2178T (Phylum Thermodesulfobacteria).</title>
        <authorList>
            <person name="Bhatnagar S."/>
            <person name="Badger J.H."/>
            <person name="Madupu R."/>
            <person name="Khouri H.M."/>
            <person name="O'Connor E.M."/>
            <person name="Robb F.T."/>
            <person name="Ward N.L."/>
            <person name="Eisen J.A."/>
        </authorList>
    </citation>
    <scope>NUCLEOTIDE SEQUENCE [LARGE SCALE GENOMIC DNA]</scope>
    <source>
        <strain evidence="1 2">DSM 2178</strain>
    </source>
</reference>
<proteinExistence type="predicted"/>
<dbReference type="OrthoDB" id="9809571at2"/>
<evidence type="ECO:0000313" key="2">
    <source>
        <dbReference type="Proteomes" id="UP000028481"/>
    </source>
</evidence>
<dbReference type="AlphaFoldDB" id="A0A075WRG2"/>
<dbReference type="STRING" id="289377.HL41_01180"/>
<sequence length="63" mass="7270">MEKKKESSNSELPVLCATCAWREFCAKKFSFDNTQPLKCPDYSPDLTLLKNLRKETKVDKAED</sequence>
<protein>
    <submittedName>
        <fullName evidence="1">Uncharacterized protein</fullName>
    </submittedName>
</protein>